<dbReference type="GO" id="GO:0005789">
    <property type="term" value="C:endoplasmic reticulum membrane"/>
    <property type="evidence" value="ECO:0007669"/>
    <property type="project" value="UniProtKB-SubCell"/>
</dbReference>
<name>B0XCA6_CULQU</name>
<feature type="binding site" description="axial binding residue" evidence="13">
    <location>
        <position position="379"/>
    </location>
    <ligand>
        <name>heme</name>
        <dbReference type="ChEBI" id="CHEBI:30413"/>
    </ligand>
    <ligandPart>
        <name>Fe</name>
        <dbReference type="ChEBI" id="CHEBI:18248"/>
    </ligandPart>
</feature>
<evidence type="ECO:0000256" key="2">
    <source>
        <dbReference type="ARBA" id="ARBA00004174"/>
    </source>
</evidence>
<accession>B0XCA6</accession>
<evidence type="ECO:0000256" key="5">
    <source>
        <dbReference type="ARBA" id="ARBA00022617"/>
    </source>
</evidence>
<dbReference type="PRINTS" id="PR00464">
    <property type="entry name" value="EP450II"/>
</dbReference>
<sequence>MWFYLALAAALLAYSWISKRYSYWTARGVPTVNGVFPLGNLVGIGRRHMAFMIRDCYRKLKTSGKKFGGIYFFVNPVVLALDLDFVKDVLVKDFQYFHDRGVYYNEKDDPLSAHLISLDGSKWKNLRTKLTPTFTSGKMKMMYSTITAVGERMQDHLADEIKPGDPIEIRDFLARFTTDIIGSCAFGLECNSLRNKVNRNDFMDLLIKLKNAEPLEEGSDNLGPLTFNEIAAQAFLFFLAGFETSSTTLSYCMYELARNSDIQDKARKSVSEVLKRHGSMSYEAVQDMKYLECCINESLRKYPPVANIFRDITMNYKVPNSGVILEKGYRVAIPVYGIHHDPEYYPDPETFNPDRFTPEQSTKRHPMAFLPFGEGPRNCIGLRFGMLQTKVGLAYLLQKFRFKPTARTPSPLKIAPSNVIMSPEGGLWLKVEKVE</sequence>
<comment type="similarity">
    <text evidence="4 14">Belongs to the cytochrome P450 family.</text>
</comment>
<dbReference type="GO" id="GO:0004497">
    <property type="term" value="F:monooxygenase activity"/>
    <property type="evidence" value="ECO:0007669"/>
    <property type="project" value="UniProtKB-KW"/>
</dbReference>
<dbReference type="EMBL" id="DS232681">
    <property type="protein sequence ID" value="EDS44712.1"/>
    <property type="molecule type" value="Genomic_DNA"/>
</dbReference>
<evidence type="ECO:0000256" key="9">
    <source>
        <dbReference type="ARBA" id="ARBA00023002"/>
    </source>
</evidence>
<evidence type="ECO:0000256" key="14">
    <source>
        <dbReference type="RuleBase" id="RU000461"/>
    </source>
</evidence>
<evidence type="ECO:0000256" key="7">
    <source>
        <dbReference type="ARBA" id="ARBA00022824"/>
    </source>
</evidence>
<dbReference type="GO" id="GO:0016705">
    <property type="term" value="F:oxidoreductase activity, acting on paired donors, with incorporation or reduction of molecular oxygen"/>
    <property type="evidence" value="ECO:0007669"/>
    <property type="project" value="InterPro"/>
</dbReference>
<keyword evidence="5 13" id="KW-0349">Heme</keyword>
<dbReference type="PRINTS" id="PR00385">
    <property type="entry name" value="P450"/>
</dbReference>
<keyword evidence="8" id="KW-0492">Microsome</keyword>
<evidence type="ECO:0000256" key="1">
    <source>
        <dbReference type="ARBA" id="ARBA00001971"/>
    </source>
</evidence>
<evidence type="ECO:0000256" key="12">
    <source>
        <dbReference type="ARBA" id="ARBA00023136"/>
    </source>
</evidence>
<evidence type="ECO:0000256" key="6">
    <source>
        <dbReference type="ARBA" id="ARBA00022723"/>
    </source>
</evidence>
<dbReference type="Pfam" id="PF00067">
    <property type="entry name" value="p450"/>
    <property type="match status" value="1"/>
</dbReference>
<keyword evidence="12" id="KW-0472">Membrane</keyword>
<dbReference type="OMA" id="YLECCIN"/>
<dbReference type="GO" id="GO:0020037">
    <property type="term" value="F:heme binding"/>
    <property type="evidence" value="ECO:0007669"/>
    <property type="project" value="InterPro"/>
</dbReference>
<keyword evidence="17" id="KW-1185">Reference proteome</keyword>
<keyword evidence="9 14" id="KW-0560">Oxidoreductase</keyword>
<keyword evidence="10 13" id="KW-0408">Iron</keyword>
<dbReference type="InterPro" id="IPR017972">
    <property type="entry name" value="Cyt_P450_CS"/>
</dbReference>
<keyword evidence="6 13" id="KW-0479">Metal-binding</keyword>
<organism>
    <name type="scientific">Culex quinquefasciatus</name>
    <name type="common">Southern house mosquito</name>
    <name type="synonym">Culex pungens</name>
    <dbReference type="NCBI Taxonomy" id="7176"/>
    <lineage>
        <taxon>Eukaryota</taxon>
        <taxon>Metazoa</taxon>
        <taxon>Ecdysozoa</taxon>
        <taxon>Arthropoda</taxon>
        <taxon>Hexapoda</taxon>
        <taxon>Insecta</taxon>
        <taxon>Pterygota</taxon>
        <taxon>Neoptera</taxon>
        <taxon>Endopterygota</taxon>
        <taxon>Diptera</taxon>
        <taxon>Nematocera</taxon>
        <taxon>Culicoidea</taxon>
        <taxon>Culicidae</taxon>
        <taxon>Culicinae</taxon>
        <taxon>Culicini</taxon>
        <taxon>Culex</taxon>
        <taxon>Culex</taxon>
    </lineage>
</organism>
<dbReference type="SUPFAM" id="SSF48264">
    <property type="entry name" value="Cytochrome P450"/>
    <property type="match status" value="1"/>
</dbReference>
<dbReference type="Gene3D" id="1.10.630.10">
    <property type="entry name" value="Cytochrome P450"/>
    <property type="match status" value="2"/>
</dbReference>
<dbReference type="Proteomes" id="UP000002320">
    <property type="component" value="Unassembled WGS sequence"/>
</dbReference>
<reference evidence="15" key="1">
    <citation type="submission" date="2007-03" db="EMBL/GenBank/DDBJ databases">
        <title>Annotation of Culex pipiens quinquefasciatus.</title>
        <authorList>
            <consortium name="The Broad Institute Genome Sequencing Platform"/>
            <person name="Atkinson P.W."/>
            <person name="Hemingway J."/>
            <person name="Christensen B.M."/>
            <person name="Higgs S."/>
            <person name="Kodira C."/>
            <person name="Hannick L."/>
            <person name="Megy K."/>
            <person name="O'Leary S."/>
            <person name="Pearson M."/>
            <person name="Haas B.J."/>
            <person name="Mauceli E."/>
            <person name="Wortman J.R."/>
            <person name="Lee N.H."/>
            <person name="Guigo R."/>
            <person name="Stanke M."/>
            <person name="Alvarado L."/>
            <person name="Amedeo P."/>
            <person name="Antoine C.H."/>
            <person name="Arensburger P."/>
            <person name="Bidwell S.L."/>
            <person name="Crawford M."/>
            <person name="Camaro F."/>
            <person name="Devon K."/>
            <person name="Engels R."/>
            <person name="Hammond M."/>
            <person name="Howarth C."/>
            <person name="Koehrsen M."/>
            <person name="Lawson D."/>
            <person name="Montgomery P."/>
            <person name="Nene V."/>
            <person name="Nusbaum C."/>
            <person name="Puiu D."/>
            <person name="Romero-Severson J."/>
            <person name="Severson D.W."/>
            <person name="Shumway M."/>
            <person name="Sisk P."/>
            <person name="Stolte C."/>
            <person name="Zeng Q."/>
            <person name="Eisenstadt E."/>
            <person name="Fraser-Liggett C."/>
            <person name="Strausberg R."/>
            <person name="Galagan J."/>
            <person name="Birren B."/>
            <person name="Collins F.H."/>
        </authorList>
    </citation>
    <scope>NUCLEOTIDE SEQUENCE [LARGE SCALE GENOMIC DNA]</scope>
    <source>
        <strain evidence="15">JHB</strain>
    </source>
</reference>
<dbReference type="KEGG" id="cqu:CpipJ_CPIJ016853"/>
<comment type="cofactor">
    <cofactor evidence="1 13">
        <name>heme</name>
        <dbReference type="ChEBI" id="CHEBI:30413"/>
    </cofactor>
</comment>
<dbReference type="STRING" id="7176.B0XCA6"/>
<dbReference type="InterPro" id="IPR050476">
    <property type="entry name" value="Insect_CytP450_Detox"/>
</dbReference>
<evidence type="ECO:0000256" key="10">
    <source>
        <dbReference type="ARBA" id="ARBA00023004"/>
    </source>
</evidence>
<dbReference type="InParanoid" id="B0XCA6"/>
<dbReference type="AlphaFoldDB" id="B0XCA6"/>
<dbReference type="eggNOG" id="KOG0158">
    <property type="taxonomic scope" value="Eukaryota"/>
</dbReference>
<protein>
    <submittedName>
        <fullName evidence="15">Cytochrome P450 4F12</fullName>
    </submittedName>
</protein>
<dbReference type="InterPro" id="IPR002402">
    <property type="entry name" value="Cyt_P450_E_grp-II"/>
</dbReference>
<dbReference type="HOGENOM" id="CLU_001570_5_2_1"/>
<reference evidence="16" key="2">
    <citation type="submission" date="2020-05" db="UniProtKB">
        <authorList>
            <consortium name="EnsemblMetazoa"/>
        </authorList>
    </citation>
    <scope>IDENTIFICATION</scope>
    <source>
        <strain evidence="16">JHB</strain>
    </source>
</reference>
<evidence type="ECO:0000256" key="13">
    <source>
        <dbReference type="PIRSR" id="PIRSR602402-1"/>
    </source>
</evidence>
<dbReference type="InterPro" id="IPR001128">
    <property type="entry name" value="Cyt_P450"/>
</dbReference>
<gene>
    <name evidence="16" type="primary">6050716</name>
    <name evidence="15" type="ORF">CpipJ_CPIJ016853</name>
</gene>
<dbReference type="VEuPathDB" id="VectorBase:CQUJHB016230"/>
<dbReference type="VEuPathDB" id="VectorBase:CPIJ016853"/>
<evidence type="ECO:0000256" key="4">
    <source>
        <dbReference type="ARBA" id="ARBA00010617"/>
    </source>
</evidence>
<keyword evidence="11 14" id="KW-0503">Monooxygenase</keyword>
<evidence type="ECO:0000313" key="15">
    <source>
        <dbReference type="EMBL" id="EDS44712.1"/>
    </source>
</evidence>
<evidence type="ECO:0000313" key="16">
    <source>
        <dbReference type="EnsemblMetazoa" id="CPIJ016853-PA"/>
    </source>
</evidence>
<keyword evidence="7" id="KW-0256">Endoplasmic reticulum</keyword>
<evidence type="ECO:0000256" key="3">
    <source>
        <dbReference type="ARBA" id="ARBA00004406"/>
    </source>
</evidence>
<evidence type="ECO:0000256" key="8">
    <source>
        <dbReference type="ARBA" id="ARBA00022848"/>
    </source>
</evidence>
<evidence type="ECO:0000313" key="17">
    <source>
        <dbReference type="Proteomes" id="UP000002320"/>
    </source>
</evidence>
<proteinExistence type="inferred from homology"/>
<dbReference type="GO" id="GO:0005506">
    <property type="term" value="F:iron ion binding"/>
    <property type="evidence" value="ECO:0007669"/>
    <property type="project" value="InterPro"/>
</dbReference>
<dbReference type="InterPro" id="IPR036396">
    <property type="entry name" value="Cyt_P450_sf"/>
</dbReference>
<dbReference type="CDD" id="cd11056">
    <property type="entry name" value="CYP6-like"/>
    <property type="match status" value="1"/>
</dbReference>
<dbReference type="PANTHER" id="PTHR24292:SF103">
    <property type="entry name" value="CYTOCHROME P450 6BS1"/>
    <property type="match status" value="1"/>
</dbReference>
<comment type="subcellular location">
    <subcellularLocation>
        <location evidence="3">Endoplasmic reticulum membrane</location>
        <topology evidence="3">Peripheral membrane protein</topology>
    </subcellularLocation>
    <subcellularLocation>
        <location evidence="2">Microsome membrane</location>
        <topology evidence="2">Peripheral membrane protein</topology>
    </subcellularLocation>
</comment>
<dbReference type="EnsemblMetazoa" id="CPIJ016853-RA">
    <property type="protein sequence ID" value="CPIJ016853-PA"/>
    <property type="gene ID" value="CPIJ016853"/>
</dbReference>
<dbReference type="PROSITE" id="PS00086">
    <property type="entry name" value="CYTOCHROME_P450"/>
    <property type="match status" value="1"/>
</dbReference>
<dbReference type="OrthoDB" id="2789670at2759"/>
<evidence type="ECO:0000256" key="11">
    <source>
        <dbReference type="ARBA" id="ARBA00023033"/>
    </source>
</evidence>
<dbReference type="PANTHER" id="PTHR24292">
    <property type="entry name" value="CYTOCHROME P450"/>
    <property type="match status" value="1"/>
</dbReference>